<keyword evidence="6 10" id="KW-0472">Membrane</keyword>
<feature type="compositionally biased region" description="Basic and acidic residues" evidence="9">
    <location>
        <begin position="46"/>
        <end position="56"/>
    </location>
</feature>
<keyword evidence="3" id="KW-1003">Cell membrane</keyword>
<evidence type="ECO:0000256" key="7">
    <source>
        <dbReference type="ARBA" id="ARBA00035120"/>
    </source>
</evidence>
<reference evidence="11" key="1">
    <citation type="submission" date="2021-07" db="EMBL/GenBank/DDBJ databases">
        <title>Elsinoe batatas strain:CRI-CJ2 Genome sequencing and assembly.</title>
        <authorList>
            <person name="Huang L."/>
        </authorList>
    </citation>
    <scope>NUCLEOTIDE SEQUENCE</scope>
    <source>
        <strain evidence="11">CRI-CJ2</strain>
    </source>
</reference>
<organism evidence="11 12">
    <name type="scientific">Elsinoe batatas</name>
    <dbReference type="NCBI Taxonomy" id="2601811"/>
    <lineage>
        <taxon>Eukaryota</taxon>
        <taxon>Fungi</taxon>
        <taxon>Dikarya</taxon>
        <taxon>Ascomycota</taxon>
        <taxon>Pezizomycotina</taxon>
        <taxon>Dothideomycetes</taxon>
        <taxon>Dothideomycetidae</taxon>
        <taxon>Myriangiales</taxon>
        <taxon>Elsinoaceae</taxon>
        <taxon>Elsinoe</taxon>
    </lineage>
</organism>
<evidence type="ECO:0000256" key="8">
    <source>
        <dbReference type="ARBA" id="ARBA00035585"/>
    </source>
</evidence>
<comment type="catalytic activity">
    <reaction evidence="8">
        <text>fluoride(in) = fluoride(out)</text>
        <dbReference type="Rhea" id="RHEA:76159"/>
        <dbReference type="ChEBI" id="CHEBI:17051"/>
    </reaction>
    <physiologicalReaction direction="left-to-right" evidence="8">
        <dbReference type="Rhea" id="RHEA:76160"/>
    </physiologicalReaction>
</comment>
<dbReference type="GO" id="GO:0005886">
    <property type="term" value="C:plasma membrane"/>
    <property type="evidence" value="ECO:0007669"/>
    <property type="project" value="UniProtKB-SubCell"/>
</dbReference>
<feature type="transmembrane region" description="Helical" evidence="10">
    <location>
        <begin position="67"/>
        <end position="87"/>
    </location>
</feature>
<evidence type="ECO:0000256" key="1">
    <source>
        <dbReference type="ARBA" id="ARBA00002598"/>
    </source>
</evidence>
<comment type="subcellular location">
    <subcellularLocation>
        <location evidence="2">Cell membrane</location>
        <topology evidence="2">Multi-pass membrane protein</topology>
    </subcellularLocation>
</comment>
<keyword evidence="12" id="KW-1185">Reference proteome</keyword>
<keyword evidence="5 10" id="KW-1133">Transmembrane helix</keyword>
<evidence type="ECO:0000256" key="3">
    <source>
        <dbReference type="ARBA" id="ARBA00022475"/>
    </source>
</evidence>
<comment type="caution">
    <text evidence="11">The sequence shown here is derived from an EMBL/GenBank/DDBJ whole genome shotgun (WGS) entry which is preliminary data.</text>
</comment>
<keyword evidence="4 10" id="KW-0812">Transmembrane</keyword>
<dbReference type="PANTHER" id="PTHR28259:SF1">
    <property type="entry name" value="FLUORIDE EXPORT PROTEIN 1-RELATED"/>
    <property type="match status" value="1"/>
</dbReference>
<evidence type="ECO:0000256" key="9">
    <source>
        <dbReference type="SAM" id="MobiDB-lite"/>
    </source>
</evidence>
<dbReference type="PANTHER" id="PTHR28259">
    <property type="entry name" value="FLUORIDE EXPORT PROTEIN 1-RELATED"/>
    <property type="match status" value="1"/>
</dbReference>
<proteinExistence type="inferred from homology"/>
<accession>A0A8K0LGE7</accession>
<evidence type="ECO:0000256" key="6">
    <source>
        <dbReference type="ARBA" id="ARBA00023136"/>
    </source>
</evidence>
<dbReference type="EMBL" id="JAESVG020000001">
    <property type="protein sequence ID" value="KAG8631688.1"/>
    <property type="molecule type" value="Genomic_DNA"/>
</dbReference>
<name>A0A8K0LGE7_9PEZI</name>
<evidence type="ECO:0000256" key="4">
    <source>
        <dbReference type="ARBA" id="ARBA00022692"/>
    </source>
</evidence>
<dbReference type="OrthoDB" id="409792at2759"/>
<comment type="function">
    <text evidence="1">Fluoride channel required for the rapid expulsion of cytoplasmic fluoride.</text>
</comment>
<evidence type="ECO:0000313" key="12">
    <source>
        <dbReference type="Proteomes" id="UP000809789"/>
    </source>
</evidence>
<dbReference type="GO" id="GO:1903425">
    <property type="term" value="F:fluoride transmembrane transporter activity"/>
    <property type="evidence" value="ECO:0007669"/>
    <property type="project" value="TreeGrafter"/>
</dbReference>
<feature type="transmembrane region" description="Helical" evidence="10">
    <location>
        <begin position="99"/>
        <end position="120"/>
    </location>
</feature>
<evidence type="ECO:0000256" key="2">
    <source>
        <dbReference type="ARBA" id="ARBA00004651"/>
    </source>
</evidence>
<dbReference type="Pfam" id="PF02537">
    <property type="entry name" value="CRCB"/>
    <property type="match status" value="2"/>
</dbReference>
<feature type="region of interest" description="Disordered" evidence="9">
    <location>
        <begin position="1"/>
        <end position="58"/>
    </location>
</feature>
<evidence type="ECO:0000313" key="11">
    <source>
        <dbReference type="EMBL" id="KAG8631688.1"/>
    </source>
</evidence>
<feature type="transmembrane region" description="Helical" evidence="10">
    <location>
        <begin position="389"/>
        <end position="408"/>
    </location>
</feature>
<feature type="transmembrane region" description="Helical" evidence="10">
    <location>
        <begin position="154"/>
        <end position="175"/>
    </location>
</feature>
<dbReference type="AlphaFoldDB" id="A0A8K0LGE7"/>
<feature type="transmembrane region" description="Helical" evidence="10">
    <location>
        <begin position="285"/>
        <end position="306"/>
    </location>
</feature>
<comment type="similarity">
    <text evidence="7">Belongs to the fluoride channel Fluc/FEX (TC 1.A.43) family.</text>
</comment>
<feature type="transmembrane region" description="Helical" evidence="10">
    <location>
        <begin position="213"/>
        <end position="236"/>
    </location>
</feature>
<feature type="transmembrane region" description="Helical" evidence="10">
    <location>
        <begin position="257"/>
        <end position="279"/>
    </location>
</feature>
<evidence type="ECO:0000256" key="10">
    <source>
        <dbReference type="SAM" id="Phobius"/>
    </source>
</evidence>
<protein>
    <submittedName>
        <fullName evidence="11">Uncharacterized protein</fullName>
    </submittedName>
</protein>
<dbReference type="Proteomes" id="UP000809789">
    <property type="component" value="Unassembled WGS sequence"/>
</dbReference>
<sequence length="426" mass="45882">MSGVDEIRAPPPVDSTTDRPRHGQPTSELHLEDQSPGDRSFQVDEEPPKHSREPVNHARHAAKPSHLLIQLYIISHLTLFSLLGTLARLGIQWVTTYPGAPVTISVLWANIGGSYVMGFLSEDRRLFQFPTHLSKPSMSTSDRKALHSKHKKTIPLYIGLATGFCGSFTSFSSFIRDAFLALSNDLPASLYHPVVPGVPSPRFSSTHPRNAGYSLPALLAVLITEPALSLSALYVGAHTALLLDKYTPSLPASASRVLDPLAIPLGLGAWLATMLIAIFPTNSDWRGEVLFALVFAPLGTLIRYFVSLQLNPRAKSFPVGTFAVNILGSAVLGMAWDLQRVRIGGIPGGGVVGCQVLQGIEDGFCGCLTTVSTWVAEIQGLRRGHAYRYALVSVGVGLATMVVVMGSVRWSVGWETPVCVTGRTSV</sequence>
<gene>
    <name evidence="11" type="ORF">KVT40_000828</name>
</gene>
<evidence type="ECO:0000256" key="5">
    <source>
        <dbReference type="ARBA" id="ARBA00022989"/>
    </source>
</evidence>
<dbReference type="InterPro" id="IPR003691">
    <property type="entry name" value="FluC"/>
</dbReference>